<evidence type="ECO:0000256" key="1">
    <source>
        <dbReference type="SAM" id="MobiDB-lite"/>
    </source>
</evidence>
<dbReference type="EMBL" id="CP034461">
    <property type="protein sequence ID" value="QBM90457.1"/>
    <property type="molecule type" value="Genomic_DNA"/>
</dbReference>
<feature type="region of interest" description="Disordered" evidence="1">
    <location>
        <begin position="33"/>
        <end position="54"/>
    </location>
</feature>
<name>A0A4P6XSC1_9ASCO</name>
<feature type="transmembrane region" description="Helical" evidence="2">
    <location>
        <begin position="133"/>
        <end position="157"/>
    </location>
</feature>
<dbReference type="CDD" id="cd12087">
    <property type="entry name" value="TM_EGFR-like"/>
    <property type="match status" value="1"/>
</dbReference>
<organism evidence="3 4">
    <name type="scientific">Metschnikowia aff. pulcherrima</name>
    <dbReference type="NCBI Taxonomy" id="2163413"/>
    <lineage>
        <taxon>Eukaryota</taxon>
        <taxon>Fungi</taxon>
        <taxon>Dikarya</taxon>
        <taxon>Ascomycota</taxon>
        <taxon>Saccharomycotina</taxon>
        <taxon>Pichiomycetes</taxon>
        <taxon>Metschnikowiaceae</taxon>
        <taxon>Metschnikowia</taxon>
    </lineage>
</organism>
<accession>A0A4P6XSC1</accession>
<dbReference type="PANTHER" id="PTHR36089">
    <property type="entry name" value="CHITIN SYNTHASE 3 COMPLEX PROTEIN CSI2-RELATED"/>
    <property type="match status" value="1"/>
</dbReference>
<evidence type="ECO:0000313" key="4">
    <source>
        <dbReference type="Proteomes" id="UP000292447"/>
    </source>
</evidence>
<dbReference type="AlphaFoldDB" id="A0A4P6XSC1"/>
<dbReference type="InterPro" id="IPR051009">
    <property type="entry name" value="PRM"/>
</dbReference>
<dbReference type="Proteomes" id="UP000292447">
    <property type="component" value="Chromosome VI"/>
</dbReference>
<keyword evidence="2" id="KW-1133">Transmembrane helix</keyword>
<dbReference type="PANTHER" id="PTHR36089:SF1">
    <property type="entry name" value="CHITIN SYNTHASE 3 COMPLEX PROTEIN CSI2-RELATED"/>
    <property type="match status" value="1"/>
</dbReference>
<sequence>MRIVQFPSLLTLTHREQSESHLAASYTQLDKRMAKRSSMPTLNTASSASTLSSSHSASASHTSLISLSSHTSSRLASSSSAMPSVTLSKSSSTGMPAISATSLSTSYTYKATVPTGNYVNPFISKETLPTNSVFIVVAGVLGILGFGVLLTWLIIWFKSRRRAQTEKEVQYYNSYQYEGANGSAQHLLGGSSQSSLFEKSNSSIHSKFSDPASLGMDTTTPGRSYREMLNAMGRRSSMTISPVLEMMRSASNLELPLFNPAQEFQNTVAQTPTETPPQTTKSRPPSQILDDMLAAIEFSSNYPDTAPGGAQ</sequence>
<evidence type="ECO:0000256" key="2">
    <source>
        <dbReference type="SAM" id="Phobius"/>
    </source>
</evidence>
<reference evidence="4" key="1">
    <citation type="submission" date="2019-03" db="EMBL/GenBank/DDBJ databases">
        <title>Snf2 controls pulcherriminic acid biosynthesis and connects pigmentation and antifungal activity of the yeast Metschnikowia pulcherrima.</title>
        <authorList>
            <person name="Gore-Lloyd D."/>
            <person name="Sumann I."/>
            <person name="Brachmann A.O."/>
            <person name="Schneeberger K."/>
            <person name="Ortiz-Merino R.A."/>
            <person name="Moreno-Beltran M."/>
            <person name="Schlaefli M."/>
            <person name="Kirner P."/>
            <person name="Santos Kron A."/>
            <person name="Wolfe K.H."/>
            <person name="Piel J."/>
            <person name="Ahrens C.H."/>
            <person name="Henk D."/>
            <person name="Freimoser F.M."/>
        </authorList>
    </citation>
    <scope>NUCLEOTIDE SEQUENCE [LARGE SCALE GENOMIC DNA]</scope>
    <source>
        <strain evidence="4">APC 1.2</strain>
    </source>
</reference>
<gene>
    <name evidence="3" type="ORF">METSCH_F00380</name>
</gene>
<feature type="compositionally biased region" description="Low complexity" evidence="1">
    <location>
        <begin position="41"/>
        <end position="54"/>
    </location>
</feature>
<dbReference type="GO" id="GO:0000324">
    <property type="term" value="C:fungal-type vacuole"/>
    <property type="evidence" value="ECO:0007669"/>
    <property type="project" value="TreeGrafter"/>
</dbReference>
<keyword evidence="2" id="KW-0472">Membrane</keyword>
<dbReference type="STRING" id="2163413.A0A4P6XSC1"/>
<proteinExistence type="predicted"/>
<dbReference type="GO" id="GO:0005935">
    <property type="term" value="C:cellular bud neck"/>
    <property type="evidence" value="ECO:0007669"/>
    <property type="project" value="TreeGrafter"/>
</dbReference>
<keyword evidence="2" id="KW-0812">Transmembrane</keyword>
<evidence type="ECO:0000313" key="3">
    <source>
        <dbReference type="EMBL" id="QBM90457.1"/>
    </source>
</evidence>
<protein>
    <submittedName>
        <fullName evidence="3">Uncharacterized protein</fullName>
    </submittedName>
</protein>
<keyword evidence="4" id="KW-1185">Reference proteome</keyword>